<dbReference type="EMBL" id="JAAXKY010000060">
    <property type="protein sequence ID" value="NMH79132.1"/>
    <property type="molecule type" value="Genomic_DNA"/>
</dbReference>
<evidence type="ECO:0000313" key="1">
    <source>
        <dbReference type="EMBL" id="NMH79132.1"/>
    </source>
</evidence>
<name>A0ABX1RGH8_9PSEU</name>
<sequence>MQLLYGVAVLAGGREMLMMMYGQHHWSDADGVEQRFADLTGRTAGCQ</sequence>
<organism evidence="1 2">
    <name type="scientific">Pseudonocardia xinjiangensis</name>
    <dbReference type="NCBI Taxonomy" id="75289"/>
    <lineage>
        <taxon>Bacteria</taxon>
        <taxon>Bacillati</taxon>
        <taxon>Actinomycetota</taxon>
        <taxon>Actinomycetes</taxon>
        <taxon>Pseudonocardiales</taxon>
        <taxon>Pseudonocardiaceae</taxon>
        <taxon>Pseudonocardia</taxon>
    </lineage>
</organism>
<reference evidence="1 2" key="1">
    <citation type="submission" date="2020-04" db="EMBL/GenBank/DDBJ databases">
        <authorList>
            <person name="Klaysubun C."/>
            <person name="Duangmal K."/>
            <person name="Lipun K."/>
        </authorList>
    </citation>
    <scope>NUCLEOTIDE SEQUENCE [LARGE SCALE GENOMIC DNA]</scope>
    <source>
        <strain evidence="1 2">JCM 11839</strain>
    </source>
</reference>
<keyword evidence="2" id="KW-1185">Reference proteome</keyword>
<proteinExistence type="predicted"/>
<evidence type="ECO:0000313" key="2">
    <source>
        <dbReference type="Proteomes" id="UP001296706"/>
    </source>
</evidence>
<protein>
    <submittedName>
        <fullName evidence="1">Uncharacterized protein</fullName>
    </submittedName>
</protein>
<dbReference type="Proteomes" id="UP001296706">
    <property type="component" value="Unassembled WGS sequence"/>
</dbReference>
<gene>
    <name evidence="1" type="ORF">HF577_18815</name>
</gene>
<comment type="caution">
    <text evidence="1">The sequence shown here is derived from an EMBL/GenBank/DDBJ whole genome shotgun (WGS) entry which is preliminary data.</text>
</comment>
<accession>A0ABX1RGH8</accession>
<dbReference type="RefSeq" id="WP_169397200.1">
    <property type="nucleotide sequence ID" value="NZ_BAAAJH010000004.1"/>
</dbReference>